<gene>
    <name evidence="3" type="ORF">H8S77_24785</name>
</gene>
<dbReference type="EMBL" id="JACOOI010000044">
    <property type="protein sequence ID" value="MBC5646096.1"/>
    <property type="molecule type" value="Genomic_DNA"/>
</dbReference>
<dbReference type="InterPro" id="IPR007213">
    <property type="entry name" value="Ppm1/Ppm2/Tcmp"/>
</dbReference>
<reference evidence="3 4" key="1">
    <citation type="submission" date="2020-08" db="EMBL/GenBank/DDBJ databases">
        <title>Genome public.</title>
        <authorList>
            <person name="Liu C."/>
            <person name="Sun Q."/>
        </authorList>
    </citation>
    <scope>NUCLEOTIDE SEQUENCE [LARGE SCALE GENOMIC DNA]</scope>
    <source>
        <strain evidence="3 4">BX2</strain>
    </source>
</reference>
<name>A0ABR7E8M0_9BACT</name>
<dbReference type="RefSeq" id="WP_186961633.1">
    <property type="nucleotide sequence ID" value="NZ_JACOOI010000044.1"/>
</dbReference>
<dbReference type="Gene3D" id="3.40.50.150">
    <property type="entry name" value="Vaccinia Virus protein VP39"/>
    <property type="match status" value="1"/>
</dbReference>
<dbReference type="InterPro" id="IPR029063">
    <property type="entry name" value="SAM-dependent_MTases_sf"/>
</dbReference>
<dbReference type="PIRSF" id="PIRSF028177">
    <property type="entry name" value="Polyketide_synth_Omtfrase_TcmP"/>
    <property type="match status" value="1"/>
</dbReference>
<dbReference type="Pfam" id="PF04072">
    <property type="entry name" value="LCM"/>
    <property type="match status" value="1"/>
</dbReference>
<dbReference type="InterPro" id="IPR016874">
    <property type="entry name" value="TcmP-like"/>
</dbReference>
<evidence type="ECO:0000313" key="3">
    <source>
        <dbReference type="EMBL" id="MBC5646096.1"/>
    </source>
</evidence>
<protein>
    <submittedName>
        <fullName evidence="3">Class I SAM-dependent methyltransferase</fullName>
    </submittedName>
</protein>
<dbReference type="GO" id="GO:0008168">
    <property type="term" value="F:methyltransferase activity"/>
    <property type="evidence" value="ECO:0007669"/>
    <property type="project" value="UniProtKB-KW"/>
</dbReference>
<comment type="caution">
    <text evidence="3">The sequence shown here is derived from an EMBL/GenBank/DDBJ whole genome shotgun (WGS) entry which is preliminary data.</text>
</comment>
<dbReference type="Proteomes" id="UP000644010">
    <property type="component" value="Unassembled WGS sequence"/>
</dbReference>
<evidence type="ECO:0000313" key="4">
    <source>
        <dbReference type="Proteomes" id="UP000644010"/>
    </source>
</evidence>
<keyword evidence="1 3" id="KW-0489">Methyltransferase</keyword>
<dbReference type="PANTHER" id="PTHR43619:SF2">
    <property type="entry name" value="S-ADENOSYL-L-METHIONINE-DEPENDENT METHYLTRANSFERASES SUPERFAMILY PROTEIN"/>
    <property type="match status" value="1"/>
</dbReference>
<evidence type="ECO:0000256" key="2">
    <source>
        <dbReference type="ARBA" id="ARBA00022679"/>
    </source>
</evidence>
<sequence length="274" mass="32030">MNKIKPGIKDNIAETLFIPLLSRAYESRRKDAIVKDLMACELVEKIDYDFAKFGKISMSTAGTAIRLRRYDRLVRWFIDRTADEEPVIVLIGCGLDTRYQRVPNRERATFYELDLPEVIELREKLFPISKNDINIKGSMLDTDWMEMLKEKHPHSRFLFLAEGVMMYFEEEQVKSVVRNIAARFPGSEIYFDFVSKWAARNSDKHESVKRTKARFHFGLNDPHTVEGWVPGLKLIERFYFVSEEKKRWGLPGLIMWLVPALHKSFGIVGYKVAE</sequence>
<accession>A0ABR7E8M0</accession>
<proteinExistence type="predicted"/>
<dbReference type="PANTHER" id="PTHR43619">
    <property type="entry name" value="S-ADENOSYL-L-METHIONINE-DEPENDENT METHYLTRANSFERASE YKTD-RELATED"/>
    <property type="match status" value="1"/>
</dbReference>
<keyword evidence="2" id="KW-0808">Transferase</keyword>
<keyword evidence="4" id="KW-1185">Reference proteome</keyword>
<evidence type="ECO:0000256" key="1">
    <source>
        <dbReference type="ARBA" id="ARBA00022603"/>
    </source>
</evidence>
<dbReference type="SUPFAM" id="SSF53335">
    <property type="entry name" value="S-adenosyl-L-methionine-dependent methyltransferases"/>
    <property type="match status" value="1"/>
</dbReference>
<organism evidence="3 4">
    <name type="scientific">Parabacteroides segnis</name>
    <dbReference type="NCBI Taxonomy" id="2763058"/>
    <lineage>
        <taxon>Bacteria</taxon>
        <taxon>Pseudomonadati</taxon>
        <taxon>Bacteroidota</taxon>
        <taxon>Bacteroidia</taxon>
        <taxon>Bacteroidales</taxon>
        <taxon>Tannerellaceae</taxon>
        <taxon>Parabacteroides</taxon>
    </lineage>
</organism>
<dbReference type="GO" id="GO:0032259">
    <property type="term" value="P:methylation"/>
    <property type="evidence" value="ECO:0007669"/>
    <property type="project" value="UniProtKB-KW"/>
</dbReference>